<name>A0A0V0YQK5_9BILA</name>
<dbReference type="EMBL" id="JYDQ01003887">
    <property type="protein sequence ID" value="KRY02400.1"/>
    <property type="molecule type" value="Genomic_DNA"/>
</dbReference>
<comment type="caution">
    <text evidence="1">The sequence shown here is derived from an EMBL/GenBank/DDBJ whole genome shotgun (WGS) entry which is preliminary data.</text>
</comment>
<reference evidence="1 2" key="1">
    <citation type="submission" date="2015-01" db="EMBL/GenBank/DDBJ databases">
        <title>Evolution of Trichinella species and genotypes.</title>
        <authorList>
            <person name="Korhonen P.K."/>
            <person name="Edoardo P."/>
            <person name="Giuseppe L.R."/>
            <person name="Gasser R.B."/>
        </authorList>
    </citation>
    <scope>NUCLEOTIDE SEQUENCE [LARGE SCALE GENOMIC DNA]</scope>
    <source>
        <strain evidence="1">ISS2496</strain>
    </source>
</reference>
<keyword evidence="2" id="KW-1185">Reference proteome</keyword>
<feature type="non-terminal residue" evidence="1">
    <location>
        <position position="81"/>
    </location>
</feature>
<dbReference type="AlphaFoldDB" id="A0A0V0YQK5"/>
<gene>
    <name evidence="1" type="ORF">T12_2151</name>
</gene>
<sequence>LTNHANISTSSKSLHELLRARTRDGTKIVHEIRFRHTNSAINNRKSIRSLIRNDMNEQLRLGVQLAFVRQTLKSDLVQRIG</sequence>
<evidence type="ECO:0000313" key="1">
    <source>
        <dbReference type="EMBL" id="KRY02400.1"/>
    </source>
</evidence>
<evidence type="ECO:0000313" key="2">
    <source>
        <dbReference type="Proteomes" id="UP000054783"/>
    </source>
</evidence>
<accession>A0A0V0YQK5</accession>
<feature type="non-terminal residue" evidence="1">
    <location>
        <position position="1"/>
    </location>
</feature>
<protein>
    <submittedName>
        <fullName evidence="1">Uncharacterized protein</fullName>
    </submittedName>
</protein>
<dbReference type="Proteomes" id="UP000054783">
    <property type="component" value="Unassembled WGS sequence"/>
</dbReference>
<proteinExistence type="predicted"/>
<organism evidence="1 2">
    <name type="scientific">Trichinella patagoniensis</name>
    <dbReference type="NCBI Taxonomy" id="990121"/>
    <lineage>
        <taxon>Eukaryota</taxon>
        <taxon>Metazoa</taxon>
        <taxon>Ecdysozoa</taxon>
        <taxon>Nematoda</taxon>
        <taxon>Enoplea</taxon>
        <taxon>Dorylaimia</taxon>
        <taxon>Trichinellida</taxon>
        <taxon>Trichinellidae</taxon>
        <taxon>Trichinella</taxon>
    </lineage>
</organism>